<dbReference type="InterPro" id="IPR001789">
    <property type="entry name" value="Sig_transdc_resp-reg_receiver"/>
</dbReference>
<evidence type="ECO:0000256" key="3">
    <source>
        <dbReference type="ARBA" id="ARBA00023125"/>
    </source>
</evidence>
<evidence type="ECO:0000256" key="5">
    <source>
        <dbReference type="PROSITE-ProRule" id="PRU00169"/>
    </source>
</evidence>
<dbReference type="InterPro" id="IPR039420">
    <property type="entry name" value="WalR-like"/>
</dbReference>
<dbReference type="PANTHER" id="PTHR43214:SF24">
    <property type="entry name" value="TRANSCRIPTIONAL REGULATORY PROTEIN NARL-RELATED"/>
    <property type="match status" value="1"/>
</dbReference>
<dbReference type="InterPro" id="IPR011006">
    <property type="entry name" value="CheY-like_superfamily"/>
</dbReference>
<accession>A0ABV5ZWX6</accession>
<dbReference type="Gene3D" id="3.40.50.2300">
    <property type="match status" value="1"/>
</dbReference>
<dbReference type="InterPro" id="IPR000792">
    <property type="entry name" value="Tscrpt_reg_LuxR_C"/>
</dbReference>
<evidence type="ECO:0000259" key="7">
    <source>
        <dbReference type="PROSITE" id="PS50110"/>
    </source>
</evidence>
<evidence type="ECO:0000313" key="8">
    <source>
        <dbReference type="EMBL" id="MFB9905376.1"/>
    </source>
</evidence>
<dbReference type="CDD" id="cd06170">
    <property type="entry name" value="LuxR_C_like"/>
    <property type="match status" value="1"/>
</dbReference>
<dbReference type="PROSITE" id="PS50043">
    <property type="entry name" value="HTH_LUXR_2"/>
    <property type="match status" value="1"/>
</dbReference>
<feature type="domain" description="Response regulatory" evidence="7">
    <location>
        <begin position="3"/>
        <end position="119"/>
    </location>
</feature>
<dbReference type="InterPro" id="IPR058245">
    <property type="entry name" value="NreC/VraR/RcsB-like_REC"/>
</dbReference>
<keyword evidence="9" id="KW-1185">Reference proteome</keyword>
<dbReference type="InterPro" id="IPR016032">
    <property type="entry name" value="Sig_transdc_resp-reg_C-effctor"/>
</dbReference>
<evidence type="ECO:0000256" key="1">
    <source>
        <dbReference type="ARBA" id="ARBA00022553"/>
    </source>
</evidence>
<evidence type="ECO:0000313" key="9">
    <source>
        <dbReference type="Proteomes" id="UP001589693"/>
    </source>
</evidence>
<dbReference type="PANTHER" id="PTHR43214">
    <property type="entry name" value="TWO-COMPONENT RESPONSE REGULATOR"/>
    <property type="match status" value="1"/>
</dbReference>
<evidence type="ECO:0000256" key="2">
    <source>
        <dbReference type="ARBA" id="ARBA00023015"/>
    </source>
</evidence>
<evidence type="ECO:0000259" key="6">
    <source>
        <dbReference type="PROSITE" id="PS50043"/>
    </source>
</evidence>
<evidence type="ECO:0000256" key="4">
    <source>
        <dbReference type="ARBA" id="ARBA00023163"/>
    </source>
</evidence>
<dbReference type="Pfam" id="PF00072">
    <property type="entry name" value="Response_reg"/>
    <property type="match status" value="1"/>
</dbReference>
<dbReference type="PRINTS" id="PR00038">
    <property type="entry name" value="HTHLUXR"/>
</dbReference>
<dbReference type="EMBL" id="JBHLZU010000012">
    <property type="protein sequence ID" value="MFB9905376.1"/>
    <property type="molecule type" value="Genomic_DNA"/>
</dbReference>
<dbReference type="SMART" id="SM00421">
    <property type="entry name" value="HTH_LUXR"/>
    <property type="match status" value="1"/>
</dbReference>
<dbReference type="SMART" id="SM00448">
    <property type="entry name" value="REC"/>
    <property type="match status" value="1"/>
</dbReference>
<dbReference type="Proteomes" id="UP001589693">
    <property type="component" value="Unassembled WGS sequence"/>
</dbReference>
<keyword evidence="1 5" id="KW-0597">Phosphoprotein</keyword>
<reference evidence="8 9" key="1">
    <citation type="submission" date="2024-09" db="EMBL/GenBank/DDBJ databases">
        <authorList>
            <person name="Sun Q."/>
            <person name="Mori K."/>
        </authorList>
    </citation>
    <scope>NUCLEOTIDE SEQUENCE [LARGE SCALE GENOMIC DNA]</scope>
    <source>
        <strain evidence="8 9">TBRC 7907</strain>
    </source>
</reference>
<dbReference type="PROSITE" id="PS50110">
    <property type="entry name" value="RESPONSE_REGULATORY"/>
    <property type="match status" value="1"/>
</dbReference>
<dbReference type="CDD" id="cd17535">
    <property type="entry name" value="REC_NarL-like"/>
    <property type="match status" value="1"/>
</dbReference>
<protein>
    <submittedName>
        <fullName evidence="8">Response regulator</fullName>
    </submittedName>
</protein>
<dbReference type="RefSeq" id="WP_377852681.1">
    <property type="nucleotide sequence ID" value="NZ_JBHLZU010000012.1"/>
</dbReference>
<feature type="modified residue" description="4-aspartylphosphate" evidence="5">
    <location>
        <position position="54"/>
    </location>
</feature>
<gene>
    <name evidence="8" type="ORF">ACFFQA_15685</name>
</gene>
<keyword evidence="4" id="KW-0804">Transcription</keyword>
<dbReference type="Pfam" id="PF00196">
    <property type="entry name" value="GerE"/>
    <property type="match status" value="1"/>
</dbReference>
<sequence length="210" mass="22737">MIRIVVVDDHPVVRDGLRGMLDGQPDLVVVGEAENGRVALDVVARESPDVVLMDLRMPVLDGVGAIERLSATCPAIRVLVLTTYDEDHEIIRAVEAGATGCLLKDAPRDVLFDAVRSAARGEPVLAPKLTAKLLGRLRGPRPESLTDREVEVLGLVARGLTNRAIGRELAISEATVKTHLVHAFTKLDVDDRTAAVTVALERGLLRLKRR</sequence>
<dbReference type="SUPFAM" id="SSF52172">
    <property type="entry name" value="CheY-like"/>
    <property type="match status" value="1"/>
</dbReference>
<keyword evidence="2" id="KW-0805">Transcription regulation</keyword>
<feature type="domain" description="HTH luxR-type" evidence="6">
    <location>
        <begin position="138"/>
        <end position="203"/>
    </location>
</feature>
<dbReference type="SUPFAM" id="SSF46894">
    <property type="entry name" value="C-terminal effector domain of the bipartite response regulators"/>
    <property type="match status" value="1"/>
</dbReference>
<organism evidence="8 9">
    <name type="scientific">Allokutzneria oryzae</name>
    <dbReference type="NCBI Taxonomy" id="1378989"/>
    <lineage>
        <taxon>Bacteria</taxon>
        <taxon>Bacillati</taxon>
        <taxon>Actinomycetota</taxon>
        <taxon>Actinomycetes</taxon>
        <taxon>Pseudonocardiales</taxon>
        <taxon>Pseudonocardiaceae</taxon>
        <taxon>Allokutzneria</taxon>
    </lineage>
</organism>
<keyword evidence="3" id="KW-0238">DNA-binding</keyword>
<name>A0ABV5ZWX6_9PSEU</name>
<comment type="caution">
    <text evidence="8">The sequence shown here is derived from an EMBL/GenBank/DDBJ whole genome shotgun (WGS) entry which is preliminary data.</text>
</comment>
<dbReference type="PROSITE" id="PS00622">
    <property type="entry name" value="HTH_LUXR_1"/>
    <property type="match status" value="1"/>
</dbReference>
<proteinExistence type="predicted"/>